<dbReference type="STRING" id="1314674.A0A0D7BFT1"/>
<organism evidence="8 9">
    <name type="scientific">Cylindrobasidium torrendii FP15055 ss-10</name>
    <dbReference type="NCBI Taxonomy" id="1314674"/>
    <lineage>
        <taxon>Eukaryota</taxon>
        <taxon>Fungi</taxon>
        <taxon>Dikarya</taxon>
        <taxon>Basidiomycota</taxon>
        <taxon>Agaricomycotina</taxon>
        <taxon>Agaricomycetes</taxon>
        <taxon>Agaricomycetidae</taxon>
        <taxon>Agaricales</taxon>
        <taxon>Marasmiineae</taxon>
        <taxon>Physalacriaceae</taxon>
        <taxon>Cylindrobasidium</taxon>
    </lineage>
</organism>
<dbReference type="Pfam" id="PF09812">
    <property type="entry name" value="MRP-L28"/>
    <property type="match status" value="1"/>
</dbReference>
<evidence type="ECO:0000256" key="1">
    <source>
        <dbReference type="ARBA" id="ARBA00004173"/>
    </source>
</evidence>
<keyword evidence="5" id="KW-0496">Mitochondrion</keyword>
<dbReference type="Gene3D" id="6.10.250.3440">
    <property type="match status" value="1"/>
</dbReference>
<dbReference type="InterPro" id="IPR019192">
    <property type="entry name" value="Ribosomal_mL40"/>
</dbReference>
<dbReference type="AlphaFoldDB" id="A0A0D7BFT1"/>
<dbReference type="InterPro" id="IPR042831">
    <property type="entry name" value="Ribosomal_mL40_fung"/>
</dbReference>
<dbReference type="GO" id="GO:0005840">
    <property type="term" value="C:ribosome"/>
    <property type="evidence" value="ECO:0007669"/>
    <property type="project" value="UniProtKB-KW"/>
</dbReference>
<reference evidence="8 9" key="1">
    <citation type="journal article" date="2015" name="Fungal Genet. Biol.">
        <title>Evolution of novel wood decay mechanisms in Agaricales revealed by the genome sequences of Fistulina hepatica and Cylindrobasidium torrendii.</title>
        <authorList>
            <person name="Floudas D."/>
            <person name="Held B.W."/>
            <person name="Riley R."/>
            <person name="Nagy L.G."/>
            <person name="Koehler G."/>
            <person name="Ransdell A.S."/>
            <person name="Younus H."/>
            <person name="Chow J."/>
            <person name="Chiniquy J."/>
            <person name="Lipzen A."/>
            <person name="Tritt A."/>
            <person name="Sun H."/>
            <person name="Haridas S."/>
            <person name="LaButti K."/>
            <person name="Ohm R.A."/>
            <person name="Kues U."/>
            <person name="Blanchette R.A."/>
            <person name="Grigoriev I.V."/>
            <person name="Minto R.E."/>
            <person name="Hibbett D.S."/>
        </authorList>
    </citation>
    <scope>NUCLEOTIDE SEQUENCE [LARGE SCALE GENOMIC DNA]</scope>
    <source>
        <strain evidence="8 9">FP15055 ss-10</strain>
    </source>
</reference>
<dbReference type="OrthoDB" id="2098203at2759"/>
<proteinExistence type="inferred from homology"/>
<evidence type="ECO:0000256" key="5">
    <source>
        <dbReference type="ARBA" id="ARBA00023128"/>
    </source>
</evidence>
<dbReference type="GO" id="GO:0003735">
    <property type="term" value="F:structural constituent of ribosome"/>
    <property type="evidence" value="ECO:0007669"/>
    <property type="project" value="InterPro"/>
</dbReference>
<evidence type="ECO:0000313" key="9">
    <source>
        <dbReference type="Proteomes" id="UP000054007"/>
    </source>
</evidence>
<dbReference type="PANTHER" id="PTHR39150:SF1">
    <property type="entry name" value="LARGE RIBOSOMAL SUBUNIT PROTEIN ML40"/>
    <property type="match status" value="1"/>
</dbReference>
<dbReference type="PANTHER" id="PTHR39150">
    <property type="entry name" value="54S RIBOSOMAL PROTEIN L28, MITOCHONDRIAL"/>
    <property type="match status" value="1"/>
</dbReference>
<dbReference type="GO" id="GO:1990904">
    <property type="term" value="C:ribonucleoprotein complex"/>
    <property type="evidence" value="ECO:0007669"/>
    <property type="project" value="UniProtKB-KW"/>
</dbReference>
<dbReference type="GO" id="GO:0032543">
    <property type="term" value="P:mitochondrial translation"/>
    <property type="evidence" value="ECO:0007669"/>
    <property type="project" value="InterPro"/>
</dbReference>
<dbReference type="EMBL" id="KN880485">
    <property type="protein sequence ID" value="KIY69347.1"/>
    <property type="molecule type" value="Genomic_DNA"/>
</dbReference>
<keyword evidence="6" id="KW-0687">Ribonucleoprotein</keyword>
<evidence type="ECO:0000256" key="4">
    <source>
        <dbReference type="ARBA" id="ARBA00022980"/>
    </source>
</evidence>
<protein>
    <recommendedName>
        <fullName evidence="7">Large ribosomal subunit protein mL40</fullName>
    </recommendedName>
</protein>
<sequence length="180" mass="21020">MSGSRRAVSAIKIFARGYAKRPEDSIDPTKEIIRRTMYPSNIRNRSSPHGGWRHDAGRAIKFAMPSKEAHETIERGYMLYKRHLRKTRDAEIARKFAAMRDAMETLAEIDPHLYQEANKKEDLRQRLPAEEKLAKSMKMTQTRALDARIRGLFPRELRVPTDTPSRNGWNYTWNPFPRPL</sequence>
<evidence type="ECO:0000256" key="6">
    <source>
        <dbReference type="ARBA" id="ARBA00023274"/>
    </source>
</evidence>
<gene>
    <name evidence="8" type="ORF">CYLTODRAFT_420746</name>
</gene>
<dbReference type="Proteomes" id="UP000054007">
    <property type="component" value="Unassembled WGS sequence"/>
</dbReference>
<keyword evidence="9" id="KW-1185">Reference proteome</keyword>
<keyword evidence="4" id="KW-0689">Ribosomal protein</keyword>
<evidence type="ECO:0000256" key="7">
    <source>
        <dbReference type="ARBA" id="ARBA00035192"/>
    </source>
</evidence>
<name>A0A0D7BFT1_9AGAR</name>
<accession>A0A0D7BFT1</accession>
<keyword evidence="3" id="KW-0809">Transit peptide</keyword>
<evidence type="ECO:0000256" key="3">
    <source>
        <dbReference type="ARBA" id="ARBA00022946"/>
    </source>
</evidence>
<evidence type="ECO:0000256" key="2">
    <source>
        <dbReference type="ARBA" id="ARBA00009360"/>
    </source>
</evidence>
<comment type="similarity">
    <text evidence="2">Belongs to the mitochondrion-specific ribosomal protein mL40 family.</text>
</comment>
<evidence type="ECO:0000313" key="8">
    <source>
        <dbReference type="EMBL" id="KIY69347.1"/>
    </source>
</evidence>
<dbReference type="GO" id="GO:0005739">
    <property type="term" value="C:mitochondrion"/>
    <property type="evidence" value="ECO:0007669"/>
    <property type="project" value="UniProtKB-SubCell"/>
</dbReference>
<comment type="subcellular location">
    <subcellularLocation>
        <location evidence="1">Mitochondrion</location>
    </subcellularLocation>
</comment>